<name>A0AAD7AWL4_MYCRO</name>
<evidence type="ECO:0000259" key="1">
    <source>
        <dbReference type="Pfam" id="PF14244"/>
    </source>
</evidence>
<sequence length="118" mass="12291">MTSSSTGVPLLPDGEKFDGTGYSGWKTKAFVLARARGLGGYIDGTIQKPLISIPAPGATAQTTALPPDPTSVYSLTPSLDEWIHRDAFAMALIVLNVKNPVGLGLKLDGSAFEAMASL</sequence>
<gene>
    <name evidence="2" type="ORF">B0H17DRAFT_969460</name>
</gene>
<keyword evidence="3" id="KW-1185">Reference proteome</keyword>
<feature type="domain" description="Retrotransposon Copia-like N-terminal" evidence="1">
    <location>
        <begin position="16"/>
        <end position="49"/>
    </location>
</feature>
<organism evidence="2 3">
    <name type="scientific">Mycena rosella</name>
    <name type="common">Pink bonnet</name>
    <name type="synonym">Agaricus rosellus</name>
    <dbReference type="NCBI Taxonomy" id="1033263"/>
    <lineage>
        <taxon>Eukaryota</taxon>
        <taxon>Fungi</taxon>
        <taxon>Dikarya</taxon>
        <taxon>Basidiomycota</taxon>
        <taxon>Agaricomycotina</taxon>
        <taxon>Agaricomycetes</taxon>
        <taxon>Agaricomycetidae</taxon>
        <taxon>Agaricales</taxon>
        <taxon>Marasmiineae</taxon>
        <taxon>Mycenaceae</taxon>
        <taxon>Mycena</taxon>
    </lineage>
</organism>
<proteinExistence type="predicted"/>
<comment type="caution">
    <text evidence="2">The sequence shown here is derived from an EMBL/GenBank/DDBJ whole genome shotgun (WGS) entry which is preliminary data.</text>
</comment>
<dbReference type="EMBL" id="JARKIE010001476">
    <property type="protein sequence ID" value="KAJ7601832.1"/>
    <property type="molecule type" value="Genomic_DNA"/>
</dbReference>
<evidence type="ECO:0000313" key="2">
    <source>
        <dbReference type="EMBL" id="KAJ7601832.1"/>
    </source>
</evidence>
<dbReference type="AlphaFoldDB" id="A0AAD7AWL4"/>
<protein>
    <recommendedName>
        <fullName evidence="1">Retrotransposon Copia-like N-terminal domain-containing protein</fullName>
    </recommendedName>
</protein>
<dbReference type="Pfam" id="PF14244">
    <property type="entry name" value="Retrotran_gag_3"/>
    <property type="match status" value="1"/>
</dbReference>
<dbReference type="Proteomes" id="UP001221757">
    <property type="component" value="Unassembled WGS sequence"/>
</dbReference>
<reference evidence="2" key="1">
    <citation type="submission" date="2023-03" db="EMBL/GenBank/DDBJ databases">
        <title>Massive genome expansion in bonnet fungi (Mycena s.s.) driven by repeated elements and novel gene families across ecological guilds.</title>
        <authorList>
            <consortium name="Lawrence Berkeley National Laboratory"/>
            <person name="Harder C.B."/>
            <person name="Miyauchi S."/>
            <person name="Viragh M."/>
            <person name="Kuo A."/>
            <person name="Thoen E."/>
            <person name="Andreopoulos B."/>
            <person name="Lu D."/>
            <person name="Skrede I."/>
            <person name="Drula E."/>
            <person name="Henrissat B."/>
            <person name="Morin E."/>
            <person name="Kohler A."/>
            <person name="Barry K."/>
            <person name="LaButti K."/>
            <person name="Morin E."/>
            <person name="Salamov A."/>
            <person name="Lipzen A."/>
            <person name="Mereny Z."/>
            <person name="Hegedus B."/>
            <person name="Baldrian P."/>
            <person name="Stursova M."/>
            <person name="Weitz H."/>
            <person name="Taylor A."/>
            <person name="Grigoriev I.V."/>
            <person name="Nagy L.G."/>
            <person name="Martin F."/>
            <person name="Kauserud H."/>
        </authorList>
    </citation>
    <scope>NUCLEOTIDE SEQUENCE</scope>
    <source>
        <strain evidence="2">CBHHK067</strain>
    </source>
</reference>
<dbReference type="InterPro" id="IPR029472">
    <property type="entry name" value="Copia-like_N"/>
</dbReference>
<accession>A0AAD7AWL4</accession>
<feature type="non-terminal residue" evidence="2">
    <location>
        <position position="118"/>
    </location>
</feature>
<evidence type="ECO:0000313" key="3">
    <source>
        <dbReference type="Proteomes" id="UP001221757"/>
    </source>
</evidence>